<dbReference type="PANTHER" id="PTHR34980">
    <property type="entry name" value="INNER MEMBRANE PROTEIN-RELATED-RELATED"/>
    <property type="match status" value="1"/>
</dbReference>
<keyword evidence="1" id="KW-0472">Membrane</keyword>
<dbReference type="OrthoDB" id="9812349at2"/>
<feature type="transmembrane region" description="Helical" evidence="1">
    <location>
        <begin position="211"/>
        <end position="231"/>
    </location>
</feature>
<evidence type="ECO:0000313" key="2">
    <source>
        <dbReference type="EMBL" id="KAB0576709.1"/>
    </source>
</evidence>
<evidence type="ECO:0000313" key="3">
    <source>
        <dbReference type="Proteomes" id="UP000430120"/>
    </source>
</evidence>
<gene>
    <name evidence="2" type="ORF">F7Q92_17535</name>
</gene>
<dbReference type="Proteomes" id="UP000430120">
    <property type="component" value="Unassembled WGS sequence"/>
</dbReference>
<organism evidence="2 3">
    <name type="scientific">Ideonella dechloratans</name>
    <dbReference type="NCBI Taxonomy" id="36863"/>
    <lineage>
        <taxon>Bacteria</taxon>
        <taxon>Pseudomonadati</taxon>
        <taxon>Pseudomonadota</taxon>
        <taxon>Betaproteobacteria</taxon>
        <taxon>Burkholderiales</taxon>
        <taxon>Sphaerotilaceae</taxon>
        <taxon>Ideonella</taxon>
    </lineage>
</organism>
<dbReference type="PANTHER" id="PTHR34980:SF3">
    <property type="entry name" value="BLR8105 PROTEIN"/>
    <property type="match status" value="1"/>
</dbReference>
<feature type="transmembrane region" description="Helical" evidence="1">
    <location>
        <begin position="237"/>
        <end position="258"/>
    </location>
</feature>
<comment type="caution">
    <text evidence="2">The sequence shown here is derived from an EMBL/GenBank/DDBJ whole genome shotgun (WGS) entry which is preliminary data.</text>
</comment>
<protein>
    <submittedName>
        <fullName evidence="2">DUF805 domain-containing protein</fullName>
    </submittedName>
</protein>
<dbReference type="AlphaFoldDB" id="A0A643F872"/>
<sequence>MDTPVRLVFAGTVRDGFDRASVQHKLGAWLKLDGPRLDKLFSGRSVVIKRGLPAEQAAAWVQRFAALGAELKVEPDTPLPASVRAAPIPAPAPAPAEPALSLVAAEAPPTVPRAEPPMRLAPDPAALDEVTCPTCGERQPRRILCRQCATDIPRALAAREEQRAAERAERIAAARARRGLKPLPDPAAERFVTEDEVPLLGRSFDGRLGRMSYLAGNLMAWAGMGLSFFLLVKWPGWTTGALMLGVVIWVMFFSWRLTTLRMHDFNRSGWWALLFGLPVIGPILSIVIMLVPGDEHPNDYGEPQRERHSGLAIAAVVVLGLSISLSLHAAKRWAERMSDAEEAAQAEQANRPKITLESVLGSPEAARAFDREYVTGRGHRAFARSPSGAAWGLRTDAASPDEAATDALRQCNSRRPEGGVACQLVHLDDAWVLPEN</sequence>
<dbReference type="EMBL" id="VZPB01000055">
    <property type="protein sequence ID" value="KAB0576709.1"/>
    <property type="molecule type" value="Genomic_DNA"/>
</dbReference>
<dbReference type="InterPro" id="IPR008523">
    <property type="entry name" value="DUF805"/>
</dbReference>
<dbReference type="GO" id="GO:0005886">
    <property type="term" value="C:plasma membrane"/>
    <property type="evidence" value="ECO:0007669"/>
    <property type="project" value="TreeGrafter"/>
</dbReference>
<accession>A0A643F872</accession>
<dbReference type="Pfam" id="PF05656">
    <property type="entry name" value="DUF805"/>
    <property type="match status" value="1"/>
</dbReference>
<keyword evidence="3" id="KW-1185">Reference proteome</keyword>
<dbReference type="RefSeq" id="WP_151125389.1">
    <property type="nucleotide sequence ID" value="NZ_CP088081.1"/>
</dbReference>
<evidence type="ECO:0000256" key="1">
    <source>
        <dbReference type="SAM" id="Phobius"/>
    </source>
</evidence>
<feature type="transmembrane region" description="Helical" evidence="1">
    <location>
        <begin position="270"/>
        <end position="291"/>
    </location>
</feature>
<reference evidence="2 3" key="1">
    <citation type="submission" date="2019-09" db="EMBL/GenBank/DDBJ databases">
        <title>Draft genome sequences of 48 bacterial type strains from the CCUG.</title>
        <authorList>
            <person name="Tunovic T."/>
            <person name="Pineiro-Iglesias B."/>
            <person name="Unosson C."/>
            <person name="Inganas E."/>
            <person name="Ohlen M."/>
            <person name="Cardew S."/>
            <person name="Jensie-Markopoulos S."/>
            <person name="Salva-Serra F."/>
            <person name="Jaen-Luchoro D."/>
            <person name="Karlsson R."/>
            <person name="Svensson-Stadler L."/>
            <person name="Chun J."/>
            <person name="Moore E."/>
        </authorList>
    </citation>
    <scope>NUCLEOTIDE SEQUENCE [LARGE SCALE GENOMIC DNA]</scope>
    <source>
        <strain evidence="2 3">CCUG 30977</strain>
    </source>
</reference>
<name>A0A643F872_IDEDE</name>
<proteinExistence type="predicted"/>
<keyword evidence="1" id="KW-0812">Transmembrane</keyword>
<keyword evidence="1" id="KW-1133">Transmembrane helix</keyword>
<feature type="transmembrane region" description="Helical" evidence="1">
    <location>
        <begin position="311"/>
        <end position="330"/>
    </location>
</feature>